<proteinExistence type="inferred from homology"/>
<dbReference type="GO" id="GO:0004725">
    <property type="term" value="F:protein tyrosine phosphatase activity"/>
    <property type="evidence" value="ECO:0007669"/>
    <property type="project" value="TreeGrafter"/>
</dbReference>
<dbReference type="InterPro" id="IPR029021">
    <property type="entry name" value="Prot-tyrosine_phosphatase-like"/>
</dbReference>
<gene>
    <name evidence="7" type="ORF">BSTOLATCC_MIC27374</name>
</gene>
<dbReference type="GO" id="GO:0004722">
    <property type="term" value="F:protein serine/threonine phosphatase activity"/>
    <property type="evidence" value="ECO:0007669"/>
    <property type="project" value="UniProtKB-EC"/>
</dbReference>
<keyword evidence="8" id="KW-1185">Reference proteome</keyword>
<dbReference type="SUPFAM" id="SSF52799">
    <property type="entry name" value="(Phosphotyrosine protein) phosphatases II"/>
    <property type="match status" value="1"/>
</dbReference>
<organism evidence="7 8">
    <name type="scientific">Blepharisma stoltei</name>
    <dbReference type="NCBI Taxonomy" id="1481888"/>
    <lineage>
        <taxon>Eukaryota</taxon>
        <taxon>Sar</taxon>
        <taxon>Alveolata</taxon>
        <taxon>Ciliophora</taxon>
        <taxon>Postciliodesmatophora</taxon>
        <taxon>Heterotrichea</taxon>
        <taxon>Heterotrichida</taxon>
        <taxon>Blepharismidae</taxon>
        <taxon>Blepharisma</taxon>
    </lineage>
</organism>
<reference evidence="7" key="1">
    <citation type="submission" date="2021-09" db="EMBL/GenBank/DDBJ databases">
        <authorList>
            <consortium name="AG Swart"/>
            <person name="Singh M."/>
            <person name="Singh A."/>
            <person name="Seah K."/>
            <person name="Emmerich C."/>
        </authorList>
    </citation>
    <scope>NUCLEOTIDE SEQUENCE</scope>
    <source>
        <strain evidence="7">ATCC30299</strain>
    </source>
</reference>
<dbReference type="Proteomes" id="UP001162131">
    <property type="component" value="Unassembled WGS sequence"/>
</dbReference>
<name>A0AAU9J4Q8_9CILI</name>
<evidence type="ECO:0000256" key="4">
    <source>
        <dbReference type="ARBA" id="ARBA00047761"/>
    </source>
</evidence>
<keyword evidence="2" id="KW-0378">Hydrolase</keyword>
<comment type="catalytic activity">
    <reaction evidence="4">
        <text>O-phospho-L-seryl-[protein] + H2O = L-seryl-[protein] + phosphate</text>
        <dbReference type="Rhea" id="RHEA:20629"/>
        <dbReference type="Rhea" id="RHEA-COMP:9863"/>
        <dbReference type="Rhea" id="RHEA-COMP:11604"/>
        <dbReference type="ChEBI" id="CHEBI:15377"/>
        <dbReference type="ChEBI" id="CHEBI:29999"/>
        <dbReference type="ChEBI" id="CHEBI:43474"/>
        <dbReference type="ChEBI" id="CHEBI:83421"/>
        <dbReference type="EC" id="3.1.3.16"/>
    </reaction>
</comment>
<comment type="catalytic activity">
    <reaction evidence="5">
        <text>O-phospho-L-threonyl-[protein] + H2O = L-threonyl-[protein] + phosphate</text>
        <dbReference type="Rhea" id="RHEA:47004"/>
        <dbReference type="Rhea" id="RHEA-COMP:11060"/>
        <dbReference type="Rhea" id="RHEA-COMP:11605"/>
        <dbReference type="ChEBI" id="CHEBI:15377"/>
        <dbReference type="ChEBI" id="CHEBI:30013"/>
        <dbReference type="ChEBI" id="CHEBI:43474"/>
        <dbReference type="ChEBI" id="CHEBI:61977"/>
        <dbReference type="EC" id="3.1.3.16"/>
    </reaction>
</comment>
<protein>
    <recommendedName>
        <fullName evidence="6">Tyrosine specific protein phosphatases domain-containing protein</fullName>
    </recommendedName>
</protein>
<evidence type="ECO:0000256" key="2">
    <source>
        <dbReference type="ARBA" id="ARBA00022801"/>
    </source>
</evidence>
<comment type="caution">
    <text evidence="7">The sequence shown here is derived from an EMBL/GenBank/DDBJ whole genome shotgun (WGS) entry which is preliminary data.</text>
</comment>
<dbReference type="PANTHER" id="PTHR45948">
    <property type="entry name" value="DUAL SPECIFICITY PROTEIN PHOSPHATASE DDB_G0269404-RELATED"/>
    <property type="match status" value="1"/>
</dbReference>
<feature type="domain" description="Tyrosine specific protein phosphatases" evidence="6">
    <location>
        <begin position="267"/>
        <end position="330"/>
    </location>
</feature>
<dbReference type="InterPro" id="IPR000340">
    <property type="entry name" value="Dual-sp_phosphatase_cat-dom"/>
</dbReference>
<dbReference type="PANTHER" id="PTHR45948:SF2">
    <property type="entry name" value="DUAL SPECIFICITY PROTEIN PHOSPHATASE"/>
    <property type="match status" value="1"/>
</dbReference>
<dbReference type="PROSITE" id="PS50056">
    <property type="entry name" value="TYR_PHOSPHATASE_2"/>
    <property type="match status" value="1"/>
</dbReference>
<dbReference type="EMBL" id="CAJZBQ010000027">
    <property type="protein sequence ID" value="CAG9320794.1"/>
    <property type="molecule type" value="Genomic_DNA"/>
</dbReference>
<accession>A0AAU9J4Q8</accession>
<dbReference type="SMART" id="SM00195">
    <property type="entry name" value="DSPc"/>
    <property type="match status" value="1"/>
</dbReference>
<dbReference type="InterPro" id="IPR000387">
    <property type="entry name" value="Tyr_Pase_dom"/>
</dbReference>
<evidence type="ECO:0000313" key="8">
    <source>
        <dbReference type="Proteomes" id="UP001162131"/>
    </source>
</evidence>
<sequence length="360" mass="41739">MEILKINFLIKFAKLMNSSFVSIPRRKVEIIRSRSVININKCNWNPNPNTLSVLYQHWQKLPTTSKLEYTNLKKIFTEERLKIREAIRNHDKLNKTLPSLPKKNNKKNLKSSSQILDLMEKLRKSKELKEKEKQKKLTTPFLHFAKALGESCTQNVLFSSSRTNKFGILLKKTIIERSIIPDEPFKEIIDAEIDMFSHIPIKDELTLLTRIGELFISDLNSASNVTLLKRHEIKSILSIGTNNQPIRYPFIESYHTVNIVDNDSAVENFNESIHAFFKIIDECLTKGNLLVHCYYGISRSCAVAAVYLMKKFQISLAKAITVVHLGRKSLKISPLLEKKLLDFEKWQSHRKVKQSLQYNL</sequence>
<evidence type="ECO:0000313" key="7">
    <source>
        <dbReference type="EMBL" id="CAG9320794.1"/>
    </source>
</evidence>
<dbReference type="Gene3D" id="3.90.190.10">
    <property type="entry name" value="Protein tyrosine phosphatase superfamily"/>
    <property type="match status" value="1"/>
</dbReference>
<dbReference type="InterPro" id="IPR020422">
    <property type="entry name" value="TYR_PHOSPHATASE_DUAL_dom"/>
</dbReference>
<dbReference type="AlphaFoldDB" id="A0AAU9J4Q8"/>
<evidence type="ECO:0000256" key="3">
    <source>
        <dbReference type="ARBA" id="ARBA00022912"/>
    </source>
</evidence>
<evidence type="ECO:0000256" key="5">
    <source>
        <dbReference type="ARBA" id="ARBA00048336"/>
    </source>
</evidence>
<keyword evidence="3" id="KW-0904">Protein phosphatase</keyword>
<evidence type="ECO:0000256" key="1">
    <source>
        <dbReference type="ARBA" id="ARBA00008601"/>
    </source>
</evidence>
<dbReference type="CDD" id="cd14498">
    <property type="entry name" value="DSP"/>
    <property type="match status" value="1"/>
</dbReference>
<dbReference type="Pfam" id="PF00782">
    <property type="entry name" value="DSPc"/>
    <property type="match status" value="1"/>
</dbReference>
<dbReference type="GO" id="GO:0007165">
    <property type="term" value="P:signal transduction"/>
    <property type="evidence" value="ECO:0007669"/>
    <property type="project" value="TreeGrafter"/>
</dbReference>
<comment type="similarity">
    <text evidence="1">Belongs to the protein-tyrosine phosphatase family. Non-receptor class dual specificity subfamily.</text>
</comment>
<dbReference type="GO" id="GO:0005829">
    <property type="term" value="C:cytosol"/>
    <property type="evidence" value="ECO:0007669"/>
    <property type="project" value="TreeGrafter"/>
</dbReference>
<evidence type="ECO:0000259" key="6">
    <source>
        <dbReference type="PROSITE" id="PS50056"/>
    </source>
</evidence>